<sequence length="193" mass="21789">MVSHVVRLSNRFKLSIIIVLWLIVPATSAQKPYFQIQSVKTKQTTYIKKGQFLQCIQKNAFGQEEFVFGEVTVIRHDGVMLRDNPYIPGSGGFVFYEDIVNIDKIKLMKRVMLPACVAGIALGGLTVAFQLSKPVYRPLGGIATYYVMYRAVKRKRKSLFENRVPEAVILIPPGVPGQEDHYFKPSSSLNHPE</sequence>
<keyword evidence="1" id="KW-0812">Transmembrane</keyword>
<feature type="transmembrane region" description="Helical" evidence="1">
    <location>
        <begin position="135"/>
        <end position="152"/>
    </location>
</feature>
<organism evidence="2 3">
    <name type="scientific">Dyadobacter soli</name>
    <dbReference type="NCBI Taxonomy" id="659014"/>
    <lineage>
        <taxon>Bacteria</taxon>
        <taxon>Pseudomonadati</taxon>
        <taxon>Bacteroidota</taxon>
        <taxon>Cytophagia</taxon>
        <taxon>Cytophagales</taxon>
        <taxon>Spirosomataceae</taxon>
        <taxon>Dyadobacter</taxon>
    </lineage>
</organism>
<dbReference type="OrthoDB" id="953298at2"/>
<feature type="transmembrane region" description="Helical" evidence="1">
    <location>
        <begin position="111"/>
        <end position="129"/>
    </location>
</feature>
<evidence type="ECO:0000313" key="3">
    <source>
        <dbReference type="Proteomes" id="UP000198748"/>
    </source>
</evidence>
<protein>
    <submittedName>
        <fullName evidence="2">Uncharacterized protein</fullName>
    </submittedName>
</protein>
<reference evidence="3" key="1">
    <citation type="submission" date="2016-10" db="EMBL/GenBank/DDBJ databases">
        <authorList>
            <person name="Varghese N."/>
            <person name="Submissions S."/>
        </authorList>
    </citation>
    <scope>NUCLEOTIDE SEQUENCE [LARGE SCALE GENOMIC DNA]</scope>
    <source>
        <strain evidence="3">DSM 25329</strain>
    </source>
</reference>
<dbReference type="EMBL" id="FNAN01000018">
    <property type="protein sequence ID" value="SDG38899.1"/>
    <property type="molecule type" value="Genomic_DNA"/>
</dbReference>
<keyword evidence="1" id="KW-0472">Membrane</keyword>
<proteinExistence type="predicted"/>
<keyword evidence="1" id="KW-1133">Transmembrane helix</keyword>
<accession>A0A1G7TW02</accession>
<keyword evidence="3" id="KW-1185">Reference proteome</keyword>
<evidence type="ECO:0000256" key="1">
    <source>
        <dbReference type="SAM" id="Phobius"/>
    </source>
</evidence>
<feature type="transmembrane region" description="Helical" evidence="1">
    <location>
        <begin position="12"/>
        <end position="29"/>
    </location>
</feature>
<dbReference type="STRING" id="659014.SAMN04487996_11857"/>
<name>A0A1G7TW02_9BACT</name>
<dbReference type="Proteomes" id="UP000198748">
    <property type="component" value="Unassembled WGS sequence"/>
</dbReference>
<evidence type="ECO:0000313" key="2">
    <source>
        <dbReference type="EMBL" id="SDG38899.1"/>
    </source>
</evidence>
<dbReference type="AlphaFoldDB" id="A0A1G7TW02"/>
<gene>
    <name evidence="2" type="ORF">SAMN04487996_11857</name>
</gene>